<feature type="domain" description="Helicase-associated" evidence="2">
    <location>
        <begin position="811"/>
        <end position="874"/>
    </location>
</feature>
<feature type="region of interest" description="Disordered" evidence="1">
    <location>
        <begin position="354"/>
        <end position="442"/>
    </location>
</feature>
<comment type="caution">
    <text evidence="3">The sequence shown here is derived from an EMBL/GenBank/DDBJ whole genome shotgun (WGS) entry which is preliminary data.</text>
</comment>
<evidence type="ECO:0000259" key="2">
    <source>
        <dbReference type="Pfam" id="PF03457"/>
    </source>
</evidence>
<dbReference type="EMBL" id="JALLPB020000035">
    <property type="protein sequence ID" value="KAL3823527.1"/>
    <property type="molecule type" value="Genomic_DNA"/>
</dbReference>
<dbReference type="AlphaFoldDB" id="A0ABD3SGG5"/>
<feature type="region of interest" description="Disordered" evidence="1">
    <location>
        <begin position="35"/>
        <end position="339"/>
    </location>
</feature>
<evidence type="ECO:0000313" key="3">
    <source>
        <dbReference type="EMBL" id="KAL3823527.1"/>
    </source>
</evidence>
<keyword evidence="4" id="KW-1185">Reference proteome</keyword>
<dbReference type="Proteomes" id="UP001530377">
    <property type="component" value="Unassembled WGS sequence"/>
</dbReference>
<name>A0ABD3SGG5_9STRA</name>
<feature type="compositionally biased region" description="Basic and acidic residues" evidence="1">
    <location>
        <begin position="365"/>
        <end position="379"/>
    </location>
</feature>
<dbReference type="Pfam" id="PF03457">
    <property type="entry name" value="HA"/>
    <property type="match status" value="5"/>
</dbReference>
<accession>A0ABD3SGG5</accession>
<organism evidence="3 4">
    <name type="scientific">Cyclostephanos tholiformis</name>
    <dbReference type="NCBI Taxonomy" id="382380"/>
    <lineage>
        <taxon>Eukaryota</taxon>
        <taxon>Sar</taxon>
        <taxon>Stramenopiles</taxon>
        <taxon>Ochrophyta</taxon>
        <taxon>Bacillariophyta</taxon>
        <taxon>Coscinodiscophyceae</taxon>
        <taxon>Thalassiosirophycidae</taxon>
        <taxon>Stephanodiscales</taxon>
        <taxon>Stephanodiscaceae</taxon>
        <taxon>Cyclostephanos</taxon>
    </lineage>
</organism>
<feature type="compositionally biased region" description="Low complexity" evidence="1">
    <location>
        <begin position="390"/>
        <end position="419"/>
    </location>
</feature>
<evidence type="ECO:0000313" key="4">
    <source>
        <dbReference type="Proteomes" id="UP001530377"/>
    </source>
</evidence>
<feature type="domain" description="Helicase-associated" evidence="2">
    <location>
        <begin position="550"/>
        <end position="615"/>
    </location>
</feature>
<feature type="compositionally biased region" description="Basic and acidic residues" evidence="1">
    <location>
        <begin position="109"/>
        <end position="126"/>
    </location>
</feature>
<feature type="compositionally biased region" description="Basic residues" evidence="1">
    <location>
        <begin position="420"/>
        <end position="441"/>
    </location>
</feature>
<proteinExistence type="predicted"/>
<feature type="domain" description="Helicase-associated" evidence="2">
    <location>
        <begin position="730"/>
        <end position="795"/>
    </location>
</feature>
<feature type="compositionally biased region" description="Polar residues" evidence="1">
    <location>
        <begin position="249"/>
        <end position="258"/>
    </location>
</feature>
<feature type="domain" description="Helicase-associated" evidence="2">
    <location>
        <begin position="639"/>
        <end position="705"/>
    </location>
</feature>
<reference evidence="3 4" key="1">
    <citation type="submission" date="2024-10" db="EMBL/GenBank/DDBJ databases">
        <title>Updated reference genomes for cyclostephanoid diatoms.</title>
        <authorList>
            <person name="Roberts W.R."/>
            <person name="Alverson A.J."/>
        </authorList>
    </citation>
    <scope>NUCLEOTIDE SEQUENCE [LARGE SCALE GENOMIC DNA]</scope>
    <source>
        <strain evidence="3 4">AJA228-03</strain>
    </source>
</reference>
<feature type="compositionally biased region" description="Basic and acidic residues" evidence="1">
    <location>
        <begin position="263"/>
        <end position="273"/>
    </location>
</feature>
<protein>
    <recommendedName>
        <fullName evidence="2">Helicase-associated domain-containing protein</fullName>
    </recommendedName>
</protein>
<evidence type="ECO:0000256" key="1">
    <source>
        <dbReference type="SAM" id="MobiDB-lite"/>
    </source>
</evidence>
<dbReference type="PANTHER" id="PTHR33418">
    <property type="entry name" value="HELICASE-ASSOCIATED"/>
    <property type="match status" value="1"/>
</dbReference>
<dbReference type="PANTHER" id="PTHR33418:SF1">
    <property type="entry name" value="HELICASE-ASSOCIATED DOMAIN-CONTAINING PROTEIN"/>
    <property type="match status" value="1"/>
</dbReference>
<dbReference type="Gene3D" id="6.10.140.530">
    <property type="match status" value="5"/>
</dbReference>
<sequence length="876" mass="97211">MSTKDNPRNHKKRGLPPPPAMFQLYAPVHAFGAAVEPSAASSSTADDVAEKVDGSKASPPLFQVESNSNSATGYGGKKNPEEKTDADSAVGGTNDAIATPVVPSNTEKMPPEDAHAKKSATDRPCQDSDTFEDEGGSNKVPSKFNFSKAAKSPRLGTVDEYARRMKEREGVTSGKESGRSVGKGGESVSEGGVKTKSTPRLPNDLPPGSIPSNGVKMKNTPKIPIPSDLPPGSKLRKMTPNLRGKEIAKTTTSSSRRNAGSRGDLKSPSEKVVKNTAPSAKRTKAGEKRSASAVARELISNLINSHDAKSPDDIVDDGERGRSKRARMPSAAAMEAQSNQGFEVALRAMRSIGSSAEVTAATKRSTPEPKKRSAPEPKKSSPGSRLSKRIPPSSSSSSSSDSSIPSTSSPDPDSTAPPARTKKTITSRPTATKKKSGKKNKVVVAKKELTPRQAEVLEMKRANTWNTRIHMLTEFKNKYNTCSLANAPAGSVSAPLRNFVAETRKQYKYYKRGDASSMTPERIDELEKLGFDFNPLESEEGSKNREIRLEKKWDEMFSKLEAYKAAYGNCLVTTMPGTDHQTLGNWVRGQRKLMNKEGRDGFPPKRLAKLESIGFDFDPVNSGTLVAHKKENSLPKIMATWERHYQDFINFKKIHGHIIVGPKSDGFERLYDWLHIQRKEYKKFQAGEKANMRPEWISKLENMGFDWAPMSGDGFSKMLKARQKDHYEIMWQRRFKEIVDFKKKHGHCHPSRTNGVKDSLAGWVHVQRKHKRRYDKGEHVPITEERIKLLDDIGFDWSPGRGTMLHRGTNNKWEELFQKLVAYKKRNGHCNPKKKVPQLGSWVSRMRGLNKRNKRGEETSLTDERIAKLTSIDFEF</sequence>
<feature type="region of interest" description="Disordered" evidence="1">
    <location>
        <begin position="1"/>
        <end position="21"/>
    </location>
</feature>
<feature type="compositionally biased region" description="Basic and acidic residues" evidence="1">
    <location>
        <begin position="306"/>
        <end position="321"/>
    </location>
</feature>
<dbReference type="InterPro" id="IPR005114">
    <property type="entry name" value="Helicase_assoc"/>
</dbReference>
<gene>
    <name evidence="3" type="ORF">ACHAXA_007205</name>
</gene>
<feature type="domain" description="Helicase-associated" evidence="2">
    <location>
        <begin position="463"/>
        <end position="531"/>
    </location>
</feature>
<feature type="compositionally biased region" description="Basic and acidic residues" evidence="1">
    <location>
        <begin position="160"/>
        <end position="170"/>
    </location>
</feature>